<evidence type="ECO:0000313" key="11">
    <source>
        <dbReference type="Proteomes" id="UP001500782"/>
    </source>
</evidence>
<keyword evidence="10" id="KW-0966">Cell projection</keyword>
<dbReference type="InterPro" id="IPR010930">
    <property type="entry name" value="Flg_bb/hook_C_dom"/>
</dbReference>
<dbReference type="NCBIfam" id="TIGR02492">
    <property type="entry name" value="flgK_ends"/>
    <property type="match status" value="1"/>
</dbReference>
<keyword evidence="10" id="KW-0282">Flagellum</keyword>
<dbReference type="RefSeq" id="WP_343796370.1">
    <property type="nucleotide sequence ID" value="NZ_BAAADJ010000005.1"/>
</dbReference>
<dbReference type="InterPro" id="IPR001444">
    <property type="entry name" value="Flag_bb_rod_N"/>
</dbReference>
<dbReference type="PANTHER" id="PTHR30033:SF1">
    <property type="entry name" value="FLAGELLAR HOOK-ASSOCIATED PROTEIN 1"/>
    <property type="match status" value="1"/>
</dbReference>
<keyword evidence="6" id="KW-0975">Bacterial flagellum</keyword>
<evidence type="ECO:0000313" key="10">
    <source>
        <dbReference type="EMBL" id="GAA0318823.1"/>
    </source>
</evidence>
<gene>
    <name evidence="10" type="primary">flgK</name>
    <name evidence="10" type="ORF">GCM10008967_06740</name>
</gene>
<feature type="domain" description="Flagellar basal-body/hook protein C-terminal" evidence="8">
    <location>
        <begin position="466"/>
        <end position="509"/>
    </location>
</feature>
<evidence type="ECO:0000256" key="2">
    <source>
        <dbReference type="ARBA" id="ARBA00004613"/>
    </source>
</evidence>
<organism evidence="10 11">
    <name type="scientific">Bacillus carboniphilus</name>
    <dbReference type="NCBI Taxonomy" id="86663"/>
    <lineage>
        <taxon>Bacteria</taxon>
        <taxon>Bacillati</taxon>
        <taxon>Bacillota</taxon>
        <taxon>Bacilli</taxon>
        <taxon>Bacillales</taxon>
        <taxon>Bacillaceae</taxon>
        <taxon>Bacillus</taxon>
    </lineage>
</organism>
<feature type="domain" description="Flagellar basal body rod protein N-terminal" evidence="7">
    <location>
        <begin position="8"/>
        <end position="37"/>
    </location>
</feature>
<evidence type="ECO:0000256" key="6">
    <source>
        <dbReference type="ARBA" id="ARBA00023143"/>
    </source>
</evidence>
<evidence type="ECO:0000256" key="3">
    <source>
        <dbReference type="ARBA" id="ARBA00009677"/>
    </source>
</evidence>
<dbReference type="PANTHER" id="PTHR30033">
    <property type="entry name" value="FLAGELLAR HOOK-ASSOCIATED PROTEIN 1"/>
    <property type="match status" value="1"/>
</dbReference>
<keyword evidence="10" id="KW-0969">Cilium</keyword>
<comment type="caution">
    <text evidence="10">The sequence shown here is derived from an EMBL/GenBank/DDBJ whole genome shotgun (WGS) entry which is preliminary data.</text>
</comment>
<dbReference type="Pfam" id="PF22638">
    <property type="entry name" value="FlgK_D1"/>
    <property type="match status" value="1"/>
</dbReference>
<dbReference type="Proteomes" id="UP001500782">
    <property type="component" value="Unassembled WGS sequence"/>
</dbReference>
<dbReference type="SUPFAM" id="SSF64518">
    <property type="entry name" value="Phase 1 flagellin"/>
    <property type="match status" value="1"/>
</dbReference>
<dbReference type="Pfam" id="PF06429">
    <property type="entry name" value="Flg_bbr_C"/>
    <property type="match status" value="1"/>
</dbReference>
<evidence type="ECO:0000259" key="8">
    <source>
        <dbReference type="Pfam" id="PF06429"/>
    </source>
</evidence>
<evidence type="ECO:0000259" key="9">
    <source>
        <dbReference type="Pfam" id="PF22638"/>
    </source>
</evidence>
<reference evidence="10 11" key="1">
    <citation type="journal article" date="2019" name="Int. J. Syst. Evol. Microbiol.">
        <title>The Global Catalogue of Microorganisms (GCM) 10K type strain sequencing project: providing services to taxonomists for standard genome sequencing and annotation.</title>
        <authorList>
            <consortium name="The Broad Institute Genomics Platform"/>
            <consortium name="The Broad Institute Genome Sequencing Center for Infectious Disease"/>
            <person name="Wu L."/>
            <person name="Ma J."/>
        </authorList>
    </citation>
    <scope>NUCLEOTIDE SEQUENCE [LARGE SCALE GENOMIC DNA]</scope>
    <source>
        <strain evidence="10 11">JCM 9731</strain>
    </source>
</reference>
<evidence type="ECO:0000256" key="4">
    <source>
        <dbReference type="ARBA" id="ARBA00016244"/>
    </source>
</evidence>
<dbReference type="Pfam" id="PF00460">
    <property type="entry name" value="Flg_bb_rod"/>
    <property type="match status" value="1"/>
</dbReference>
<keyword evidence="11" id="KW-1185">Reference proteome</keyword>
<accession>A0ABN0VW62</accession>
<name>A0ABN0VW62_9BACI</name>
<proteinExistence type="inferred from homology"/>
<keyword evidence="5" id="KW-0964">Secreted</keyword>
<feature type="domain" description="Flagellar hook-associated protein FlgK helical" evidence="9">
    <location>
        <begin position="102"/>
        <end position="360"/>
    </location>
</feature>
<comment type="similarity">
    <text evidence="3">Belongs to the flagella basal body rod proteins family.</text>
</comment>
<evidence type="ECO:0000256" key="5">
    <source>
        <dbReference type="ARBA" id="ARBA00022525"/>
    </source>
</evidence>
<comment type="subcellular location">
    <subcellularLocation>
        <location evidence="1">Bacterial flagellum</location>
    </subcellularLocation>
    <subcellularLocation>
        <location evidence="2">Secreted</location>
    </subcellularLocation>
</comment>
<sequence>MSSTFHGLETARRAMFTQQSALYTTGHNVANANTPGYSRQRVNFTQTEPFPNAAMNRPGIPGQIGTGVKAAAIQRMRESFLDVQFRGESSKLGYWDTKAKALEKMEEIMNEPSESGLSNTMDQFWQSLQDLAVNPTNEGARSVVRQRGIALAETFNYVSDSLTAIKNDFKNEINIAKDKINSLLEQISSVNGQIADVEPHGYVPNDLYDKRDVLIDELSSMVNIKVNYVKSGGDPSDVAEGQAIVKLADDAGSDMAILVSQHGYSELKIGYNGPNGSVDEISVGGKTFTYDQFQSHGELKGLIESFGYADANGAEAGIYSDMLASVDNLAYTFAKEFNTVHKDGMSPNEIENGNQNIAFFGDSENGGVTILEGFAKRMVVTKAIIDSVDNIANATPDADGNATLGDSTNILALANIFEKGLNYEGPDQKSSFRSYYESIIGDMAVNSQEAVRLAANTTVLKDSVDQKRMSVSSVSLDEEMTNMIKFQHGYNAAARMITLTDELLDKIINGMGTGGR</sequence>
<dbReference type="InterPro" id="IPR053927">
    <property type="entry name" value="FlgK_helical"/>
</dbReference>
<dbReference type="InterPro" id="IPR002371">
    <property type="entry name" value="FlgK"/>
</dbReference>
<dbReference type="EMBL" id="BAAADJ010000005">
    <property type="protein sequence ID" value="GAA0318823.1"/>
    <property type="molecule type" value="Genomic_DNA"/>
</dbReference>
<evidence type="ECO:0000256" key="1">
    <source>
        <dbReference type="ARBA" id="ARBA00004365"/>
    </source>
</evidence>
<protein>
    <recommendedName>
        <fullName evidence="4">Flagellar hook-associated protein 1</fullName>
    </recommendedName>
</protein>
<evidence type="ECO:0000259" key="7">
    <source>
        <dbReference type="Pfam" id="PF00460"/>
    </source>
</evidence>